<evidence type="ECO:0000313" key="4">
    <source>
        <dbReference type="Proteomes" id="UP000011115"/>
    </source>
</evidence>
<evidence type="ECO:0000313" key="3">
    <source>
        <dbReference type="EnsemblPlants" id="PGSC0003DMT400088808"/>
    </source>
</evidence>
<protein>
    <recommendedName>
        <fullName evidence="2">Putative plant transposon protein domain-containing protein</fullName>
    </recommendedName>
</protein>
<dbReference type="InterPro" id="IPR046796">
    <property type="entry name" value="Transposase_32_dom"/>
</dbReference>
<dbReference type="Proteomes" id="UP000011115">
    <property type="component" value="Unassembled WGS sequence"/>
</dbReference>
<dbReference type="Pfam" id="PF20167">
    <property type="entry name" value="Transposase_32"/>
    <property type="match status" value="1"/>
</dbReference>
<dbReference type="PANTHER" id="PTHR33180:SF31">
    <property type="entry name" value="POLYPROTEIN PROTEIN"/>
    <property type="match status" value="1"/>
</dbReference>
<dbReference type="EnsemblPlants" id="PGSC0003DMT400088808">
    <property type="protein sequence ID" value="PGSC0003DMT400088808"/>
    <property type="gene ID" value="PGSC0003DMG400038379"/>
</dbReference>
<sequence length="304" mass="34461">MKDSTFKPVDSVIVRGKKVKCNSEDINTILGCTYNFPDDYQSLIKTMTLGELKSWLAPFLFDSNPRWLEAEVPIEKKDLNVAVMYWFEFIRNTIMPSQNESILRYTNAICLGSIIVGKSLNLYIIIGQEMSMMAKQCQTPLSFSMLITELCKRARVPRDEKTDVEVTPTSSTDIWRIEAEYQKDEAERRRVARWTFSQEQILIHYLQKQSCLLQPLGLKIGHLAHSADVHASRLEAVVSRMIERALTVALTPLKSFIDALISRIEIPNDPSIYIPAHSDVPSAPTGDDTMADAAVESEVEIDEE</sequence>
<dbReference type="InParanoid" id="M1DGR9"/>
<keyword evidence="4" id="KW-1185">Reference proteome</keyword>
<dbReference type="AlphaFoldDB" id="M1DGR9"/>
<organism evidence="3 4">
    <name type="scientific">Solanum tuberosum</name>
    <name type="common">Potato</name>
    <dbReference type="NCBI Taxonomy" id="4113"/>
    <lineage>
        <taxon>Eukaryota</taxon>
        <taxon>Viridiplantae</taxon>
        <taxon>Streptophyta</taxon>
        <taxon>Embryophyta</taxon>
        <taxon>Tracheophyta</taxon>
        <taxon>Spermatophyta</taxon>
        <taxon>Magnoliopsida</taxon>
        <taxon>eudicotyledons</taxon>
        <taxon>Gunneridae</taxon>
        <taxon>Pentapetalae</taxon>
        <taxon>asterids</taxon>
        <taxon>lamiids</taxon>
        <taxon>Solanales</taxon>
        <taxon>Solanaceae</taxon>
        <taxon>Solanoideae</taxon>
        <taxon>Solaneae</taxon>
        <taxon>Solanum</taxon>
    </lineage>
</organism>
<name>M1DGR9_SOLTU</name>
<evidence type="ECO:0000259" key="2">
    <source>
        <dbReference type="Pfam" id="PF20167"/>
    </source>
</evidence>
<proteinExistence type="predicted"/>
<dbReference type="Gramene" id="PGSC0003DMT400088808">
    <property type="protein sequence ID" value="PGSC0003DMT400088808"/>
    <property type="gene ID" value="PGSC0003DMG400038379"/>
</dbReference>
<accession>M1DGR9</accession>
<dbReference type="GO" id="GO:0009523">
    <property type="term" value="C:photosystem II"/>
    <property type="evidence" value="ECO:0000318"/>
    <property type="project" value="GO_Central"/>
</dbReference>
<dbReference type="PaxDb" id="4113-PGSC0003DMT400088808"/>
<dbReference type="PANTHER" id="PTHR33180">
    <property type="entry name" value="PHOTOSYSTEM II CP43 REACTION CENTER PROTEIN"/>
    <property type="match status" value="1"/>
</dbReference>
<feature type="region of interest" description="Disordered" evidence="1">
    <location>
        <begin position="278"/>
        <end position="304"/>
    </location>
</feature>
<dbReference type="GO" id="GO:0009579">
    <property type="term" value="C:thylakoid"/>
    <property type="evidence" value="ECO:0000318"/>
    <property type="project" value="GO_Central"/>
</dbReference>
<reference evidence="3" key="2">
    <citation type="submission" date="2015-06" db="UniProtKB">
        <authorList>
            <consortium name="EnsemblPlants"/>
        </authorList>
    </citation>
    <scope>IDENTIFICATION</scope>
    <source>
        <strain evidence="3">DM1-3 516 R44</strain>
    </source>
</reference>
<dbReference type="HOGENOM" id="CLU_029307_12_0_1"/>
<reference evidence="4" key="1">
    <citation type="journal article" date="2011" name="Nature">
        <title>Genome sequence and analysis of the tuber crop potato.</title>
        <authorList>
            <consortium name="The Potato Genome Sequencing Consortium"/>
        </authorList>
    </citation>
    <scope>NUCLEOTIDE SEQUENCE [LARGE SCALE GENOMIC DNA]</scope>
    <source>
        <strain evidence="4">cv. DM1-3 516 R44</strain>
    </source>
</reference>
<feature type="compositionally biased region" description="Acidic residues" evidence="1">
    <location>
        <begin position="295"/>
        <end position="304"/>
    </location>
</feature>
<evidence type="ECO:0000256" key="1">
    <source>
        <dbReference type="SAM" id="MobiDB-lite"/>
    </source>
</evidence>
<feature type="domain" description="Putative plant transposon protein" evidence="2">
    <location>
        <begin position="7"/>
        <end position="157"/>
    </location>
</feature>